<evidence type="ECO:0000259" key="9">
    <source>
        <dbReference type="PROSITE" id="PS51192"/>
    </source>
</evidence>
<dbReference type="EC" id="5.6.2.4" evidence="7"/>
<comment type="caution">
    <text evidence="11">The sequence shown here is derived from an EMBL/GenBank/DDBJ whole genome shotgun (WGS) entry which is preliminary data.</text>
</comment>
<dbReference type="Pfam" id="PF00271">
    <property type="entry name" value="Helicase_C"/>
    <property type="match status" value="1"/>
</dbReference>
<dbReference type="NCBIfam" id="TIGR00614">
    <property type="entry name" value="recQ_fam"/>
    <property type="match status" value="1"/>
</dbReference>
<dbReference type="PROSITE" id="PS51194">
    <property type="entry name" value="HELICASE_CTER"/>
    <property type="match status" value="1"/>
</dbReference>
<gene>
    <name evidence="11" type="ORF">SCAR479_00528</name>
</gene>
<evidence type="ECO:0000313" key="12">
    <source>
        <dbReference type="Proteomes" id="UP001465668"/>
    </source>
</evidence>
<evidence type="ECO:0000259" key="10">
    <source>
        <dbReference type="PROSITE" id="PS51194"/>
    </source>
</evidence>
<reference evidence="11 12" key="1">
    <citation type="submission" date="2024-02" db="EMBL/GenBank/DDBJ databases">
        <title>First draft genome assembly of two strains of Seiridium cardinale.</title>
        <authorList>
            <person name="Emiliani G."/>
            <person name="Scali E."/>
        </authorList>
    </citation>
    <scope>NUCLEOTIDE SEQUENCE [LARGE SCALE GENOMIC DNA]</scope>
    <source>
        <strain evidence="11 12">BM-138-000479</strain>
    </source>
</reference>
<evidence type="ECO:0000256" key="3">
    <source>
        <dbReference type="ARBA" id="ARBA00022801"/>
    </source>
</evidence>
<dbReference type="InterPro" id="IPR011545">
    <property type="entry name" value="DEAD/DEAH_box_helicase_dom"/>
</dbReference>
<dbReference type="Gene3D" id="3.40.50.300">
    <property type="entry name" value="P-loop containing nucleotide triphosphate hydrolases"/>
    <property type="match status" value="2"/>
</dbReference>
<accession>A0ABR2Y9R8</accession>
<dbReference type="InterPro" id="IPR027417">
    <property type="entry name" value="P-loop_NTPase"/>
</dbReference>
<name>A0ABR2Y9R8_9PEZI</name>
<dbReference type="SMART" id="SM00490">
    <property type="entry name" value="HELICc"/>
    <property type="match status" value="1"/>
</dbReference>
<comment type="subcellular location">
    <subcellularLocation>
        <location evidence="7">Nucleus</location>
    </subcellularLocation>
</comment>
<comment type="catalytic activity">
    <reaction evidence="7">
        <text>ATP + H2O = ADP + phosphate + H(+)</text>
        <dbReference type="Rhea" id="RHEA:13065"/>
        <dbReference type="ChEBI" id="CHEBI:15377"/>
        <dbReference type="ChEBI" id="CHEBI:15378"/>
        <dbReference type="ChEBI" id="CHEBI:30616"/>
        <dbReference type="ChEBI" id="CHEBI:43474"/>
        <dbReference type="ChEBI" id="CHEBI:456216"/>
    </reaction>
</comment>
<feature type="domain" description="Helicase ATP-binding" evidence="9">
    <location>
        <begin position="134"/>
        <end position="308"/>
    </location>
</feature>
<dbReference type="InterPro" id="IPR001650">
    <property type="entry name" value="Helicase_C-like"/>
</dbReference>
<organism evidence="11 12">
    <name type="scientific">Seiridium cardinale</name>
    <dbReference type="NCBI Taxonomy" id="138064"/>
    <lineage>
        <taxon>Eukaryota</taxon>
        <taxon>Fungi</taxon>
        <taxon>Dikarya</taxon>
        <taxon>Ascomycota</taxon>
        <taxon>Pezizomycotina</taxon>
        <taxon>Sordariomycetes</taxon>
        <taxon>Xylariomycetidae</taxon>
        <taxon>Amphisphaeriales</taxon>
        <taxon>Sporocadaceae</taxon>
        <taxon>Seiridium</taxon>
    </lineage>
</organism>
<dbReference type="PANTHER" id="PTHR13710">
    <property type="entry name" value="DNA HELICASE RECQ FAMILY MEMBER"/>
    <property type="match status" value="1"/>
</dbReference>
<evidence type="ECO:0000256" key="4">
    <source>
        <dbReference type="ARBA" id="ARBA00022806"/>
    </source>
</evidence>
<keyword evidence="4 7" id="KW-0347">Helicase</keyword>
<evidence type="ECO:0000313" key="11">
    <source>
        <dbReference type="EMBL" id="KAK9783969.1"/>
    </source>
</evidence>
<evidence type="ECO:0000256" key="1">
    <source>
        <dbReference type="ARBA" id="ARBA00005446"/>
    </source>
</evidence>
<protein>
    <recommendedName>
        <fullName evidence="7">ATP-dependent DNA helicase</fullName>
        <ecNumber evidence="7">5.6.2.4</ecNumber>
    </recommendedName>
</protein>
<evidence type="ECO:0000256" key="2">
    <source>
        <dbReference type="ARBA" id="ARBA00022741"/>
    </source>
</evidence>
<comment type="similarity">
    <text evidence="1 7">Belongs to the helicase family. RecQ subfamily.</text>
</comment>
<dbReference type="SMART" id="SM00487">
    <property type="entry name" value="DEXDc"/>
    <property type="match status" value="1"/>
</dbReference>
<dbReference type="Pfam" id="PF16124">
    <property type="entry name" value="RecQ_Zn_bind"/>
    <property type="match status" value="1"/>
</dbReference>
<keyword evidence="3 7" id="KW-0378">Hydrolase</keyword>
<evidence type="ECO:0000256" key="6">
    <source>
        <dbReference type="ARBA" id="ARBA00034617"/>
    </source>
</evidence>
<evidence type="ECO:0000256" key="5">
    <source>
        <dbReference type="ARBA" id="ARBA00022840"/>
    </source>
</evidence>
<feature type="region of interest" description="Disordered" evidence="8">
    <location>
        <begin position="80"/>
        <end position="100"/>
    </location>
</feature>
<dbReference type="CDD" id="cd17920">
    <property type="entry name" value="DEXHc_RecQ"/>
    <property type="match status" value="1"/>
</dbReference>
<proteinExistence type="inferred from homology"/>
<dbReference type="InterPro" id="IPR032284">
    <property type="entry name" value="RecQ_Zn-bd"/>
</dbReference>
<dbReference type="PROSITE" id="PS51192">
    <property type="entry name" value="HELICASE_ATP_BIND_1"/>
    <property type="match status" value="1"/>
</dbReference>
<dbReference type="InterPro" id="IPR004589">
    <property type="entry name" value="DNA_helicase_ATP-dep_RecQ"/>
</dbReference>
<dbReference type="GO" id="GO:0016787">
    <property type="term" value="F:hydrolase activity"/>
    <property type="evidence" value="ECO:0007669"/>
    <property type="project" value="UniProtKB-KW"/>
</dbReference>
<dbReference type="EMBL" id="JARVKM010000001">
    <property type="protein sequence ID" value="KAK9783969.1"/>
    <property type="molecule type" value="Genomic_DNA"/>
</dbReference>
<comment type="catalytic activity">
    <reaction evidence="6 7">
        <text>Couples ATP hydrolysis with the unwinding of duplex DNA by translocating in the 3'-5' direction.</text>
        <dbReference type="EC" id="5.6.2.4"/>
    </reaction>
</comment>
<feature type="domain" description="Helicase C-terminal" evidence="10">
    <location>
        <begin position="337"/>
        <end position="511"/>
    </location>
</feature>
<evidence type="ECO:0000256" key="8">
    <source>
        <dbReference type="SAM" id="MobiDB-lite"/>
    </source>
</evidence>
<keyword evidence="2 7" id="KW-0547">Nucleotide-binding</keyword>
<sequence length="579" mass="65749">MHPQPWGGAPIFLSFNASLRTSYQGAGQSIRAPADISQQDYNHNLLQSTFDEPAYHAGFGSPCKRVSPFYQVSRYLGPGLGGQGLKDPGSTEDKTTRTMPPLKRTNSYILADLDFTLRRQFNKPSFRPQQREIIQAAVDGNDVFVQAATSFGKSLCFQLPAVVDQGITIVVSPLLSLMMNQVEALQAAGINASSLNSNTPGIEKDRIYKDLQTGHPLTRLLYVTPELCALDRFRDRLRIVHEQKELARIAIDEAHCISEWGHDFRKDFKRLSWFRESFPDVPIMCLTATANIQVRRDVLSTLGLDEKSDRLKIFTMTAYRPNLHLEIRFTSDQDDRRLDDFLRWIKGVHARRADEPRKSELHPAERVDNVPGIIYTISRDECESLASSLRSEGIGAQPFHAKLSKEVKEQTLAKWVGNEPGYDIIVATTAFGMGIDKLNVRFVVHWRLPKSFEGYYQEAGRAGRDGNAAYCFLYYSREDRDRVSSLIIRDGQQSGNASNFQARASSLQKLAEYCESVKACRHAMICQYFGEPQIPKCDYACDWHKDARDLSMRRLRGLASEEFVSTQREEGRYDVDWYD</sequence>
<dbReference type="Pfam" id="PF00270">
    <property type="entry name" value="DEAD"/>
    <property type="match status" value="1"/>
</dbReference>
<dbReference type="PANTHER" id="PTHR13710:SF152">
    <property type="entry name" value="ATP-DEPENDENT DNA HELICASE Q5"/>
    <property type="match status" value="1"/>
</dbReference>
<evidence type="ECO:0000256" key="7">
    <source>
        <dbReference type="RuleBase" id="RU364117"/>
    </source>
</evidence>
<keyword evidence="5 7" id="KW-0067">ATP-binding</keyword>
<keyword evidence="7" id="KW-0539">Nucleus</keyword>
<keyword evidence="12" id="KW-1185">Reference proteome</keyword>
<dbReference type="SUPFAM" id="SSF52540">
    <property type="entry name" value="P-loop containing nucleoside triphosphate hydrolases"/>
    <property type="match status" value="1"/>
</dbReference>
<dbReference type="Proteomes" id="UP001465668">
    <property type="component" value="Unassembled WGS sequence"/>
</dbReference>
<dbReference type="InterPro" id="IPR014001">
    <property type="entry name" value="Helicase_ATP-bd"/>
</dbReference>